<keyword evidence="2" id="KW-1185">Reference proteome</keyword>
<name>A0A843VPT0_COLES</name>
<dbReference type="OrthoDB" id="1932527at2759"/>
<organism evidence="1 2">
    <name type="scientific">Colocasia esculenta</name>
    <name type="common">Wild taro</name>
    <name type="synonym">Arum esculentum</name>
    <dbReference type="NCBI Taxonomy" id="4460"/>
    <lineage>
        <taxon>Eukaryota</taxon>
        <taxon>Viridiplantae</taxon>
        <taxon>Streptophyta</taxon>
        <taxon>Embryophyta</taxon>
        <taxon>Tracheophyta</taxon>
        <taxon>Spermatophyta</taxon>
        <taxon>Magnoliopsida</taxon>
        <taxon>Liliopsida</taxon>
        <taxon>Araceae</taxon>
        <taxon>Aroideae</taxon>
        <taxon>Colocasieae</taxon>
        <taxon>Colocasia</taxon>
    </lineage>
</organism>
<gene>
    <name evidence="1" type="ORF">Taro_031798</name>
</gene>
<dbReference type="EMBL" id="NMUH01002292">
    <property type="protein sequence ID" value="MQL99081.1"/>
    <property type="molecule type" value="Genomic_DNA"/>
</dbReference>
<protein>
    <submittedName>
        <fullName evidence="1">Uncharacterized protein</fullName>
    </submittedName>
</protein>
<sequence>MAEEKMYTVTEFNIYCNKAFLAKAATNYFEALLQSSNNSVEESLLEVIPDVISLDQNSTLCKCPDLEEVKRDVWALNGNSAPGPDGFTGSFFTSCWDIVGTDTSARRPYWRQ</sequence>
<accession>A0A843VPT0</accession>
<comment type="caution">
    <text evidence="1">The sequence shown here is derived from an EMBL/GenBank/DDBJ whole genome shotgun (WGS) entry which is preliminary data.</text>
</comment>
<dbReference type="Proteomes" id="UP000652761">
    <property type="component" value="Unassembled WGS sequence"/>
</dbReference>
<evidence type="ECO:0000313" key="2">
    <source>
        <dbReference type="Proteomes" id="UP000652761"/>
    </source>
</evidence>
<dbReference type="AlphaFoldDB" id="A0A843VPT0"/>
<proteinExistence type="predicted"/>
<reference evidence="1" key="1">
    <citation type="submission" date="2017-07" db="EMBL/GenBank/DDBJ databases">
        <title>Taro Niue Genome Assembly and Annotation.</title>
        <authorList>
            <person name="Atibalentja N."/>
            <person name="Keating K."/>
            <person name="Fields C.J."/>
        </authorList>
    </citation>
    <scope>NUCLEOTIDE SEQUENCE</scope>
    <source>
        <strain evidence="1">Niue_2</strain>
        <tissue evidence="1">Leaf</tissue>
    </source>
</reference>
<evidence type="ECO:0000313" key="1">
    <source>
        <dbReference type="EMBL" id="MQL99081.1"/>
    </source>
</evidence>